<proteinExistence type="predicted"/>
<dbReference type="Proteomes" id="UP000315711">
    <property type="component" value="Unassembled WGS sequence"/>
</dbReference>
<name>A0A562QCR2_9BACI</name>
<dbReference type="Pfam" id="PF04304">
    <property type="entry name" value="DUF454"/>
    <property type="match status" value="1"/>
</dbReference>
<evidence type="ECO:0000313" key="3">
    <source>
        <dbReference type="Proteomes" id="UP000315711"/>
    </source>
</evidence>
<reference evidence="2 3" key="1">
    <citation type="journal article" date="2015" name="Stand. Genomic Sci.">
        <title>Genomic Encyclopedia of Bacterial and Archaeal Type Strains, Phase III: the genomes of soil and plant-associated and newly described type strains.</title>
        <authorList>
            <person name="Whitman W.B."/>
            <person name="Woyke T."/>
            <person name="Klenk H.P."/>
            <person name="Zhou Y."/>
            <person name="Lilburn T.G."/>
            <person name="Beck B.J."/>
            <person name="De Vos P."/>
            <person name="Vandamme P."/>
            <person name="Eisen J.A."/>
            <person name="Garrity G."/>
            <person name="Hugenholtz P."/>
            <person name="Kyrpides N.C."/>
        </authorList>
    </citation>
    <scope>NUCLEOTIDE SEQUENCE [LARGE SCALE GENOMIC DNA]</scope>
    <source>
        <strain evidence="2 3">CGMCC 1.10116</strain>
    </source>
</reference>
<protein>
    <recommendedName>
        <fullName evidence="4">DUF454 domain-containing protein</fullName>
    </recommendedName>
</protein>
<keyword evidence="1" id="KW-0472">Membrane</keyword>
<gene>
    <name evidence="2" type="ORF">IQ10_03111</name>
</gene>
<evidence type="ECO:0008006" key="4">
    <source>
        <dbReference type="Google" id="ProtNLM"/>
    </source>
</evidence>
<dbReference type="AlphaFoldDB" id="A0A562QCR2"/>
<comment type="caution">
    <text evidence="2">The sequence shown here is derived from an EMBL/GenBank/DDBJ whole genome shotgun (WGS) entry which is preliminary data.</text>
</comment>
<accession>A0A562QCR2</accession>
<organism evidence="2 3">
    <name type="scientific">Halalkalibacter nanhaiisediminis</name>
    <dbReference type="NCBI Taxonomy" id="688079"/>
    <lineage>
        <taxon>Bacteria</taxon>
        <taxon>Bacillati</taxon>
        <taxon>Bacillota</taxon>
        <taxon>Bacilli</taxon>
        <taxon>Bacillales</taxon>
        <taxon>Bacillaceae</taxon>
        <taxon>Halalkalibacter</taxon>
    </lineage>
</organism>
<dbReference type="PIRSF" id="PIRSF016789">
    <property type="entry name" value="DUF454"/>
    <property type="match status" value="1"/>
</dbReference>
<dbReference type="GO" id="GO:0005886">
    <property type="term" value="C:plasma membrane"/>
    <property type="evidence" value="ECO:0007669"/>
    <property type="project" value="TreeGrafter"/>
</dbReference>
<sequence>MQGVRFIKKIKKVLYVIFGFVFLGLGILGIILPLLPTTPFLLLASGCFVRGSEKFEAWFKGTKIYKDHLEEFVRNRAMTLRQKIIINLFADSMIAIPFILSDSTIVRIVLLLIVIYKYYYFIYRIKTVKGAKLSSE</sequence>
<evidence type="ECO:0000256" key="1">
    <source>
        <dbReference type="SAM" id="Phobius"/>
    </source>
</evidence>
<feature type="transmembrane region" description="Helical" evidence="1">
    <location>
        <begin position="105"/>
        <end position="123"/>
    </location>
</feature>
<dbReference type="InterPro" id="IPR007401">
    <property type="entry name" value="DUF454"/>
</dbReference>
<keyword evidence="1" id="KW-1133">Transmembrane helix</keyword>
<dbReference type="EMBL" id="VLKZ01000009">
    <property type="protein sequence ID" value="TWI54557.1"/>
    <property type="molecule type" value="Genomic_DNA"/>
</dbReference>
<keyword evidence="3" id="KW-1185">Reference proteome</keyword>
<dbReference type="PANTHER" id="PTHR35813">
    <property type="entry name" value="INNER MEMBRANE PROTEIN YBAN"/>
    <property type="match status" value="1"/>
</dbReference>
<evidence type="ECO:0000313" key="2">
    <source>
        <dbReference type="EMBL" id="TWI54557.1"/>
    </source>
</evidence>
<dbReference type="PANTHER" id="PTHR35813:SF1">
    <property type="entry name" value="INNER MEMBRANE PROTEIN YBAN"/>
    <property type="match status" value="1"/>
</dbReference>
<keyword evidence="1" id="KW-0812">Transmembrane</keyword>
<feature type="transmembrane region" description="Helical" evidence="1">
    <location>
        <begin position="12"/>
        <end position="34"/>
    </location>
</feature>